<dbReference type="Proteomes" id="UP000653002">
    <property type="component" value="Unassembled WGS sequence"/>
</dbReference>
<dbReference type="EMBL" id="JAABFR010002101">
    <property type="protein sequence ID" value="MBD4339156.1"/>
    <property type="molecule type" value="Genomic_DNA"/>
</dbReference>
<sequence>EYKSNTIYGGSPARKIKEGIFFIHDDCHRFLDEDIKKYEYNDTDKYIYTRDNTTIKFEDIENNLRGTSIKNRVDYLNKITL</sequence>
<proteinExistence type="predicted"/>
<dbReference type="AlphaFoldDB" id="A0A8I0H4Q9"/>
<reference evidence="1" key="1">
    <citation type="submission" date="2020-01" db="EMBL/GenBank/DDBJ databases">
        <authorList>
            <person name="Richard D."/>
        </authorList>
    </citation>
    <scope>NUCLEOTIDE SEQUENCE</scope>
    <source>
        <strain evidence="1">JP541</strain>
    </source>
</reference>
<organism evidence="1 2">
    <name type="scientific">Xanthomonas citri pv. citri</name>
    <dbReference type="NCBI Taxonomy" id="611301"/>
    <lineage>
        <taxon>Bacteria</taxon>
        <taxon>Pseudomonadati</taxon>
        <taxon>Pseudomonadota</taxon>
        <taxon>Gammaproteobacteria</taxon>
        <taxon>Lysobacterales</taxon>
        <taxon>Lysobacteraceae</taxon>
        <taxon>Xanthomonas</taxon>
    </lineage>
</organism>
<accession>A0A8I0H4Q9</accession>
<feature type="non-terminal residue" evidence="1">
    <location>
        <position position="1"/>
    </location>
</feature>
<evidence type="ECO:0000313" key="2">
    <source>
        <dbReference type="Proteomes" id="UP000653002"/>
    </source>
</evidence>
<comment type="caution">
    <text evidence="1">The sequence shown here is derived from an EMBL/GenBank/DDBJ whole genome shotgun (WGS) entry which is preliminary data.</text>
</comment>
<protein>
    <submittedName>
        <fullName evidence="1">Uncharacterized protein</fullName>
    </submittedName>
</protein>
<gene>
    <name evidence="1" type="ORF">GUH15_24505</name>
</gene>
<name>A0A8I0H4Q9_XANCI</name>
<evidence type="ECO:0000313" key="1">
    <source>
        <dbReference type="EMBL" id="MBD4339156.1"/>
    </source>
</evidence>
<feature type="non-terminal residue" evidence="1">
    <location>
        <position position="81"/>
    </location>
</feature>